<gene>
    <name evidence="2" type="ORF">HY473_00870</name>
</gene>
<sequence>MRDPNTVRALRQVNRPPRGQSCLTIITLALLALAGLFIIGKEVGTPLLRSLGVVSIAQVQAVVGGPSLADEAKLRLEAARYTFFWENREQRLEDTARRFGWSREDLEKATRLIEAAKPRFEAVQIGWNALGEDPRITYELLKKEVDELYEQLTLTFCEEFGLVCKRGVPPDEAHFKDGAKPAAKPPGKQVQGAFSFPIKNAI</sequence>
<keyword evidence="1" id="KW-0812">Transmembrane</keyword>
<evidence type="ECO:0000256" key="1">
    <source>
        <dbReference type="SAM" id="Phobius"/>
    </source>
</evidence>
<name>A0A932YYR6_9BACT</name>
<keyword evidence="1" id="KW-1133">Transmembrane helix</keyword>
<evidence type="ECO:0000313" key="3">
    <source>
        <dbReference type="Proteomes" id="UP000756703"/>
    </source>
</evidence>
<evidence type="ECO:0000313" key="2">
    <source>
        <dbReference type="EMBL" id="MBI4132639.1"/>
    </source>
</evidence>
<proteinExistence type="predicted"/>
<reference evidence="2" key="1">
    <citation type="submission" date="2020-07" db="EMBL/GenBank/DDBJ databases">
        <title>Huge and variable diversity of episymbiotic CPR bacteria and DPANN archaea in groundwater ecosystems.</title>
        <authorList>
            <person name="He C.Y."/>
            <person name="Keren R."/>
            <person name="Whittaker M."/>
            <person name="Farag I.F."/>
            <person name="Doudna J."/>
            <person name="Cate J.H.D."/>
            <person name="Banfield J.F."/>
        </authorList>
    </citation>
    <scope>NUCLEOTIDE SEQUENCE</scope>
    <source>
        <strain evidence="2">NC_groundwater_1225_Ag_S-0.1um_56_177</strain>
    </source>
</reference>
<protein>
    <submittedName>
        <fullName evidence="2">Uncharacterized protein</fullName>
    </submittedName>
</protein>
<accession>A0A932YYR6</accession>
<organism evidence="2 3">
    <name type="scientific">Candidatus Sungiibacteriota bacterium</name>
    <dbReference type="NCBI Taxonomy" id="2750080"/>
    <lineage>
        <taxon>Bacteria</taxon>
        <taxon>Candidatus Sungiibacteriota</taxon>
    </lineage>
</organism>
<dbReference type="Proteomes" id="UP000756703">
    <property type="component" value="Unassembled WGS sequence"/>
</dbReference>
<dbReference type="AlphaFoldDB" id="A0A932YYR6"/>
<comment type="caution">
    <text evidence="2">The sequence shown here is derived from an EMBL/GenBank/DDBJ whole genome shotgun (WGS) entry which is preliminary data.</text>
</comment>
<keyword evidence="1" id="KW-0472">Membrane</keyword>
<dbReference type="EMBL" id="JACQMI010000005">
    <property type="protein sequence ID" value="MBI4132639.1"/>
    <property type="molecule type" value="Genomic_DNA"/>
</dbReference>
<feature type="transmembrane region" description="Helical" evidence="1">
    <location>
        <begin position="21"/>
        <end position="40"/>
    </location>
</feature>